<sequence length="348" mass="36764">MFGTIPRNITITLKILCSIGLACAGGLAQPGEAAGYAAALAPGAASEPAAGLQTADNAPEQLRIFAEDAIRKLAQTEPFNAWLGAKTVIEPLGPGTHSWLVTVLPGGSGGDSRLNGYLIISATSNGQYKLVEYGLGAHNVFAPSLLKAALKNSELAAEMTPEQLSQIRVTPLYAGPALAEWMVRLPDDESPRFIHAADGEWLPETADTWDKQAALYQAPRLAAGSGQAELAPGEIHYTASRFNPYDNLLWMTQGPLPVKQETFIRKLQSSKQLIFAASGPERTYSIPMPIYGYQTWQDGASSGTDAAAGGTSLNGPVYVLTGEGPSIRLIALDALLKSQPGKFVAYPG</sequence>
<dbReference type="PATRIC" id="fig|44252.3.peg.5127"/>
<evidence type="ECO:0000313" key="3">
    <source>
        <dbReference type="EMBL" id="MUG24014.1"/>
    </source>
</evidence>
<dbReference type="STRING" id="44252.DJ90_2247"/>
<organism evidence="2 4">
    <name type="scientific">Paenibacillus macerans</name>
    <name type="common">Bacillus macerans</name>
    <dbReference type="NCBI Taxonomy" id="44252"/>
    <lineage>
        <taxon>Bacteria</taxon>
        <taxon>Bacillati</taxon>
        <taxon>Bacillota</taxon>
        <taxon>Bacilli</taxon>
        <taxon>Bacillales</taxon>
        <taxon>Paenibacillaceae</taxon>
        <taxon>Paenibacillus</taxon>
    </lineage>
</organism>
<feature type="chain" id="PRO_5035986095" evidence="1">
    <location>
        <begin position="25"/>
        <end position="348"/>
    </location>
</feature>
<dbReference type="EMBL" id="WNZZ01000012">
    <property type="protein sequence ID" value="MUG24014.1"/>
    <property type="molecule type" value="Genomic_DNA"/>
</dbReference>
<protein>
    <submittedName>
        <fullName evidence="2">Uncharacterized protein</fullName>
    </submittedName>
</protein>
<gene>
    <name evidence="2" type="ORF">DJ90_2247</name>
    <name evidence="3" type="ORF">GNQ08_16615</name>
</gene>
<dbReference type="OrthoDB" id="2475185at2"/>
<reference evidence="3 5" key="2">
    <citation type="submission" date="2019-11" db="EMBL/GenBank/DDBJ databases">
        <title>Draft genome sequences of five Paenibacillus species of dairy origin.</title>
        <authorList>
            <person name="Olajide A.M."/>
            <person name="Chen S."/>
            <person name="Lapointe G."/>
        </authorList>
    </citation>
    <scope>NUCLEOTIDE SEQUENCE [LARGE SCALE GENOMIC DNA]</scope>
    <source>
        <strain evidence="3 5">3CT49</strain>
    </source>
</reference>
<dbReference type="Proteomes" id="UP000029278">
    <property type="component" value="Unassembled WGS sequence"/>
</dbReference>
<evidence type="ECO:0000313" key="2">
    <source>
        <dbReference type="EMBL" id="KFM95924.1"/>
    </source>
</evidence>
<name>A0A090YBR2_PAEMA</name>
<dbReference type="EMBL" id="JMQA01000041">
    <property type="protein sequence ID" value="KFM95924.1"/>
    <property type="molecule type" value="Genomic_DNA"/>
</dbReference>
<dbReference type="GeneID" id="77007892"/>
<dbReference type="RefSeq" id="WP_036623875.1">
    <property type="nucleotide sequence ID" value="NZ_BGML01000008.1"/>
</dbReference>
<dbReference type="AlphaFoldDB" id="A0A090YBR2"/>
<evidence type="ECO:0000313" key="5">
    <source>
        <dbReference type="Proteomes" id="UP000442469"/>
    </source>
</evidence>
<reference evidence="2 4" key="1">
    <citation type="submission" date="2014-04" db="EMBL/GenBank/DDBJ databases">
        <authorList>
            <person name="Bishop-Lilly K.A."/>
            <person name="Broomall S.M."/>
            <person name="Chain P.S."/>
            <person name="Chertkov O."/>
            <person name="Coyne S.R."/>
            <person name="Daligault H.E."/>
            <person name="Davenport K.W."/>
            <person name="Erkkila T."/>
            <person name="Frey K.G."/>
            <person name="Gibbons H.S."/>
            <person name="Gu W."/>
            <person name="Jaissle J."/>
            <person name="Johnson S.L."/>
            <person name="Koroleva G.I."/>
            <person name="Ladner J.T."/>
            <person name="Lo C.-C."/>
            <person name="Minogue T.D."/>
            <person name="Munk C."/>
            <person name="Palacios G.F."/>
            <person name="Redden C.L."/>
            <person name="Rosenzweig C.N."/>
            <person name="Scholz M.B."/>
            <person name="Teshima H."/>
            <person name="Xu Y."/>
        </authorList>
    </citation>
    <scope>NUCLEOTIDE SEQUENCE [LARGE SCALE GENOMIC DNA]</scope>
    <source>
        <strain evidence="2 4">8244</strain>
    </source>
</reference>
<evidence type="ECO:0000256" key="1">
    <source>
        <dbReference type="SAM" id="SignalP"/>
    </source>
</evidence>
<dbReference type="HOGENOM" id="CLU_063028_0_0_9"/>
<accession>A0A090YBR2</accession>
<feature type="signal peptide" evidence="1">
    <location>
        <begin position="1"/>
        <end position="24"/>
    </location>
</feature>
<keyword evidence="4" id="KW-1185">Reference proteome</keyword>
<evidence type="ECO:0000313" key="4">
    <source>
        <dbReference type="Proteomes" id="UP000029278"/>
    </source>
</evidence>
<dbReference type="Proteomes" id="UP000442469">
    <property type="component" value="Unassembled WGS sequence"/>
</dbReference>
<keyword evidence="1" id="KW-0732">Signal</keyword>
<proteinExistence type="predicted"/>
<comment type="caution">
    <text evidence="2">The sequence shown here is derived from an EMBL/GenBank/DDBJ whole genome shotgun (WGS) entry which is preliminary data.</text>
</comment>